<gene>
    <name evidence="2" type="ORF">ACFO5W_10785</name>
</gene>
<dbReference type="Proteomes" id="UP001595961">
    <property type="component" value="Unassembled WGS sequence"/>
</dbReference>
<comment type="caution">
    <text evidence="2">The sequence shown here is derived from an EMBL/GenBank/DDBJ whole genome shotgun (WGS) entry which is preliminary data.</text>
</comment>
<feature type="compositionally biased region" description="Pro residues" evidence="1">
    <location>
        <begin position="589"/>
        <end position="607"/>
    </location>
</feature>
<organism evidence="2 3">
    <name type="scientific">Dyella halodurans</name>
    <dbReference type="NCBI Taxonomy" id="1920171"/>
    <lineage>
        <taxon>Bacteria</taxon>
        <taxon>Pseudomonadati</taxon>
        <taxon>Pseudomonadota</taxon>
        <taxon>Gammaproteobacteria</taxon>
        <taxon>Lysobacterales</taxon>
        <taxon>Rhodanobacteraceae</taxon>
        <taxon>Dyella</taxon>
    </lineage>
</organism>
<feature type="region of interest" description="Disordered" evidence="1">
    <location>
        <begin position="589"/>
        <end position="611"/>
    </location>
</feature>
<evidence type="ECO:0000313" key="2">
    <source>
        <dbReference type="EMBL" id="MFC4527116.1"/>
    </source>
</evidence>
<sequence>MKGDFSRIRFEPNKHYTDVLDQQGRVAYDADHNEQRFIDGHRRTAQTIDTIGPYGAPMGDAGFAISIVGGNLQIGAGRYYVLGLLCENPDAIYYDQQPFLLDGGDTGNPTFLLEELLRQRDACLCVYLEVWQRMVTALDDDCLGEPALGQADTTVRMQTVWRVVASLLIPKSSSKGTLTNPASENATASSSLTLREAVLQASANMNAVHLKAATPAAATENPAFTDAALGDVSATHQATGCSCAAMYKQLPLAHTGTLCAGLADNGGDCGCQPIPAAGYTGQENQLYRFEIQHTGSLSTATFKWSRENASIVAAVLAVTGNKVTVSSLGMDANLGFQEGQWVEIGDDNDLFGETPNQPGKLYQIQSIDRPSLTVTMTTTVQPVDTARHARMRRWDQSDASAGTAGQPLSDNWIDIENGIRVRFGKGHYFAGDAWVVPARSATGDIDWPPCGSNGDCFQPPHYAMVYRAPLACIHSNNAFNRAALDINESVGNYGGRFKVDDCRRLFPSLTDIGNLANANALHITGISWNNDRAMTFDALIKQGLTVTFDQPPDSPLTPANFIVTFEMPMVAQAEYGTMQNAFALNTLNPSPPAPAASPAPAPAPATPAPAAGVDKNLLKDIQFRLLPTPTTIRSPFIVDSSVAANGNDVVWSLPIQGVSKSQLTELEAIDLALAASARQGLPARVRVKLPGHMLYATTAAGKQLYLDGQVFGITAGSANIAFNEQYVDLQFPSGNDMRASDFESWFYLYPALAVQSVSFTYSQVTVADENGNTVVTSTMPAAATSPVVQQATIALNYSALQATTVQLAMSGDASIASVPASVTVPAGESSVTVDVTLQGVPPNAGTDSFTLTASLPSALGFATSQTASFSVTGTLFFK</sequence>
<reference evidence="3" key="1">
    <citation type="journal article" date="2019" name="Int. J. Syst. Evol. Microbiol.">
        <title>The Global Catalogue of Microorganisms (GCM) 10K type strain sequencing project: providing services to taxonomists for standard genome sequencing and annotation.</title>
        <authorList>
            <consortium name="The Broad Institute Genomics Platform"/>
            <consortium name="The Broad Institute Genome Sequencing Center for Infectious Disease"/>
            <person name="Wu L."/>
            <person name="Ma J."/>
        </authorList>
    </citation>
    <scope>NUCLEOTIDE SEQUENCE [LARGE SCALE GENOMIC DNA]</scope>
    <source>
        <strain evidence="3">CCM 4481</strain>
    </source>
</reference>
<name>A0ABV9C2A0_9GAMM</name>
<protein>
    <submittedName>
        <fullName evidence="2">DUF6519 domain-containing protein</fullName>
    </submittedName>
</protein>
<dbReference type="EMBL" id="JBHSGA010000017">
    <property type="protein sequence ID" value="MFC4527116.1"/>
    <property type="molecule type" value="Genomic_DNA"/>
</dbReference>
<keyword evidence="3" id="KW-1185">Reference proteome</keyword>
<accession>A0ABV9C2A0</accession>
<evidence type="ECO:0000256" key="1">
    <source>
        <dbReference type="SAM" id="MobiDB-lite"/>
    </source>
</evidence>
<evidence type="ECO:0000313" key="3">
    <source>
        <dbReference type="Proteomes" id="UP001595961"/>
    </source>
</evidence>
<dbReference type="Pfam" id="PF20129">
    <property type="entry name" value="DUF6519"/>
    <property type="match status" value="1"/>
</dbReference>
<proteinExistence type="predicted"/>
<dbReference type="InterPro" id="IPR045392">
    <property type="entry name" value="DUF6519"/>
</dbReference>
<dbReference type="RefSeq" id="WP_266149027.1">
    <property type="nucleotide sequence ID" value="NZ_CP064028.1"/>
</dbReference>